<name>A0AAD8K401_TARER</name>
<sequence>MARRKTRWELVISSPEPVPISSVSQARLFFSSLVLPPAEDQTSSTRSPLFSSPASSWHHSHPPNKYGDVLRNINANSCRKVDRKDSKKRSPSGGYCFSNHRPSFITSSDVICNIFWSKIRL</sequence>
<evidence type="ECO:0000313" key="2">
    <source>
        <dbReference type="EMBL" id="KAK1415468.1"/>
    </source>
</evidence>
<accession>A0AAD8K401</accession>
<keyword evidence="3" id="KW-1185">Reference proteome</keyword>
<dbReference type="Proteomes" id="UP001229421">
    <property type="component" value="Unassembled WGS sequence"/>
</dbReference>
<feature type="compositionally biased region" description="Polar residues" evidence="1">
    <location>
        <begin position="40"/>
        <end position="50"/>
    </location>
</feature>
<evidence type="ECO:0000313" key="3">
    <source>
        <dbReference type="Proteomes" id="UP001229421"/>
    </source>
</evidence>
<feature type="region of interest" description="Disordered" evidence="1">
    <location>
        <begin position="38"/>
        <end position="101"/>
    </location>
</feature>
<proteinExistence type="predicted"/>
<protein>
    <submittedName>
        <fullName evidence="2">Uncharacterized protein</fullName>
    </submittedName>
</protein>
<reference evidence="2" key="1">
    <citation type="journal article" date="2023" name="bioRxiv">
        <title>Improved chromosome-level genome assembly for marigold (Tagetes erecta).</title>
        <authorList>
            <person name="Jiang F."/>
            <person name="Yuan L."/>
            <person name="Wang S."/>
            <person name="Wang H."/>
            <person name="Xu D."/>
            <person name="Wang A."/>
            <person name="Fan W."/>
        </authorList>
    </citation>
    <scope>NUCLEOTIDE SEQUENCE</scope>
    <source>
        <strain evidence="2">WSJ</strain>
        <tissue evidence="2">Leaf</tissue>
    </source>
</reference>
<dbReference type="AlphaFoldDB" id="A0AAD8K401"/>
<evidence type="ECO:0000256" key="1">
    <source>
        <dbReference type="SAM" id="MobiDB-lite"/>
    </source>
</evidence>
<comment type="caution">
    <text evidence="2">The sequence shown here is derived from an EMBL/GenBank/DDBJ whole genome shotgun (WGS) entry which is preliminary data.</text>
</comment>
<dbReference type="EMBL" id="JAUHHV010000008">
    <property type="protein sequence ID" value="KAK1415468.1"/>
    <property type="molecule type" value="Genomic_DNA"/>
</dbReference>
<gene>
    <name evidence="2" type="ORF">QVD17_31250</name>
</gene>
<organism evidence="2 3">
    <name type="scientific">Tagetes erecta</name>
    <name type="common">African marigold</name>
    <dbReference type="NCBI Taxonomy" id="13708"/>
    <lineage>
        <taxon>Eukaryota</taxon>
        <taxon>Viridiplantae</taxon>
        <taxon>Streptophyta</taxon>
        <taxon>Embryophyta</taxon>
        <taxon>Tracheophyta</taxon>
        <taxon>Spermatophyta</taxon>
        <taxon>Magnoliopsida</taxon>
        <taxon>eudicotyledons</taxon>
        <taxon>Gunneridae</taxon>
        <taxon>Pentapetalae</taxon>
        <taxon>asterids</taxon>
        <taxon>campanulids</taxon>
        <taxon>Asterales</taxon>
        <taxon>Asteraceae</taxon>
        <taxon>Asteroideae</taxon>
        <taxon>Heliantheae alliance</taxon>
        <taxon>Tageteae</taxon>
        <taxon>Tagetes</taxon>
    </lineage>
</organism>